<evidence type="ECO:0000256" key="1">
    <source>
        <dbReference type="ARBA" id="ARBA00022801"/>
    </source>
</evidence>
<dbReference type="GO" id="GO:0016793">
    <property type="term" value="F:triphosphoric monoester hydrolase activity"/>
    <property type="evidence" value="ECO:0007669"/>
    <property type="project" value="InterPro"/>
</dbReference>
<gene>
    <name evidence="2" type="primary">dgt</name>
    <name evidence="2" type="ORF">I6N95_14540</name>
</gene>
<dbReference type="NCBIfam" id="TIGR01353">
    <property type="entry name" value="dGTP_triPase"/>
    <property type="match status" value="1"/>
</dbReference>
<dbReference type="InterPro" id="IPR006261">
    <property type="entry name" value="dGTPase"/>
</dbReference>
<dbReference type="InterPro" id="IPR023293">
    <property type="entry name" value="dGTP_triP_hydro_central_sf"/>
</dbReference>
<name>A0A940PC31_9ENTE</name>
<evidence type="ECO:0000313" key="3">
    <source>
        <dbReference type="Proteomes" id="UP000674938"/>
    </source>
</evidence>
<reference evidence="2" key="1">
    <citation type="submission" date="2020-12" db="EMBL/GenBank/DDBJ databases">
        <title>Vagococcus allomyrinae sp. nov. and Enterococcus lavae sp. nov., isolated from the larvae of Allomyrina dichotoma.</title>
        <authorList>
            <person name="Lee S.D."/>
        </authorList>
    </citation>
    <scope>NUCLEOTIDE SEQUENCE</scope>
    <source>
        <strain evidence="2">BWB3-3</strain>
    </source>
</reference>
<comment type="caution">
    <text evidence="2">The sequence shown here is derived from an EMBL/GenBank/DDBJ whole genome shotgun (WGS) entry which is preliminary data.</text>
</comment>
<proteinExistence type="predicted"/>
<dbReference type="EMBL" id="JAEEGA010000009">
    <property type="protein sequence ID" value="MBP1042234.1"/>
    <property type="molecule type" value="Genomic_DNA"/>
</dbReference>
<keyword evidence="1" id="KW-0378">Hydrolase</keyword>
<protein>
    <submittedName>
        <fullName evidence="2">DNTP triphosphohydrolase</fullName>
    </submittedName>
</protein>
<dbReference type="Proteomes" id="UP000674938">
    <property type="component" value="Unassembled WGS sequence"/>
</dbReference>
<dbReference type="AlphaFoldDB" id="A0A940PC31"/>
<accession>A0A940PC31</accession>
<organism evidence="2 3">
    <name type="scientific">Vagococcus allomyrinae</name>
    <dbReference type="NCBI Taxonomy" id="2794353"/>
    <lineage>
        <taxon>Bacteria</taxon>
        <taxon>Bacillati</taxon>
        <taxon>Bacillota</taxon>
        <taxon>Bacilli</taxon>
        <taxon>Lactobacillales</taxon>
        <taxon>Enterococcaceae</taxon>
        <taxon>Vagococcus</taxon>
    </lineage>
</organism>
<dbReference type="InterPro" id="IPR027432">
    <property type="entry name" value="dGTP_triphosphohydrolase_C"/>
</dbReference>
<dbReference type="Gene3D" id="1.10.3550.10">
    <property type="entry name" value="eoxyguanosinetriphosphate triphosphohydrolase domain-like"/>
    <property type="match status" value="1"/>
</dbReference>
<keyword evidence="3" id="KW-1185">Reference proteome</keyword>
<evidence type="ECO:0000313" key="2">
    <source>
        <dbReference type="EMBL" id="MBP1042234.1"/>
    </source>
</evidence>
<dbReference type="SUPFAM" id="SSF109604">
    <property type="entry name" value="HD-domain/PDEase-like"/>
    <property type="match status" value="1"/>
</dbReference>
<dbReference type="Gene3D" id="1.10.3210.10">
    <property type="entry name" value="Hypothetical protein af1432"/>
    <property type="match status" value="1"/>
</dbReference>
<sequence length="464" mass="53538">MERKMDWQQLLTEKRYNTSNIFYLRGESAYNIDSMKIIKSEAFQKLPEKSHLFPIEGWDYSRSSMIHSLEVSYFSKMIVHKFAERNMRKTVTAKEIAKMSNTVCAAALIQEIGLPAFGYCGEACIRGWFQEHLATLTYEGKKLVELLSQKQCQDLENLNVHAQSLRILRKLHGKARDKKMNLTYAILNTVLNQPAKELANYEAPYLSCYQSEQDFYRNVSDEVDILSKHPLSFIVSAASDLAYTTSAIKDGLSNGVIDSQQIVCYLQEKIDENKLTYGQLFQYREVLGRHKHFSTKAGQDEEAVVLWLEDIQLRFINNLAASFNRKYTLIMSGNYHRDLFYETDVEPLFRGLQGFVEESIICQPQRQASELVGMAKLTDLLNRFVPATLYYDEERTDEQRAINQRISIQAKKAYRDDLEGIADRGEGDKLYYRLLMVVDFLTELTDRQAASLSEELVNLEAINL</sequence>
<dbReference type="Gene3D" id="1.10.3410.10">
    <property type="entry name" value="putative deoxyguanosinetriphosphate triphosphohydrolase like domain"/>
    <property type="match status" value="1"/>
</dbReference>
<dbReference type="RefSeq" id="WP_209529231.1">
    <property type="nucleotide sequence ID" value="NZ_JAEEGA010000009.1"/>
</dbReference>